<gene>
    <name evidence="2" type="primary">Dsim\GD22199</name>
    <name evidence="2" type="ORF">Dsim_GD22199</name>
</gene>
<feature type="transmembrane region" description="Helical" evidence="1">
    <location>
        <begin position="113"/>
        <end position="131"/>
    </location>
</feature>
<evidence type="ECO:0000313" key="3">
    <source>
        <dbReference type="Proteomes" id="UP000000304"/>
    </source>
</evidence>
<keyword evidence="1" id="KW-1133">Transmembrane helix</keyword>
<evidence type="ECO:0000313" key="2">
    <source>
        <dbReference type="EMBL" id="EDX04654.1"/>
    </source>
</evidence>
<protein>
    <submittedName>
        <fullName evidence="2">GD22199</fullName>
    </submittedName>
</protein>
<keyword evidence="3" id="KW-1185">Reference proteome</keyword>
<keyword evidence="1" id="KW-0812">Transmembrane</keyword>
<dbReference type="AlphaFoldDB" id="B4QA99"/>
<sequence length="186" mass="20932">MHSKRQRPLGSILIIIIIIVIIITDGFSRGFGTGSCATSEATAAGAGQGRWHRHLAPSRSHLSGLLTQLLQQPQRIELLLLRLRSRNCLHLSASLLFPTFLLPLPMALPPRLLFFYFFFFAVFVLFFFSRLDVQLSICNIKHLHLSIWRGYQVGAGELELKLELELELKLKLQLETAAVVAVVLFA</sequence>
<proteinExistence type="predicted"/>
<evidence type="ECO:0000256" key="1">
    <source>
        <dbReference type="SAM" id="Phobius"/>
    </source>
</evidence>
<dbReference type="Proteomes" id="UP000000304">
    <property type="component" value="Chromosome 2L"/>
</dbReference>
<organism evidence="2 3">
    <name type="scientific">Drosophila simulans</name>
    <name type="common">Fruit fly</name>
    <dbReference type="NCBI Taxonomy" id="7240"/>
    <lineage>
        <taxon>Eukaryota</taxon>
        <taxon>Metazoa</taxon>
        <taxon>Ecdysozoa</taxon>
        <taxon>Arthropoda</taxon>
        <taxon>Hexapoda</taxon>
        <taxon>Insecta</taxon>
        <taxon>Pterygota</taxon>
        <taxon>Neoptera</taxon>
        <taxon>Endopterygota</taxon>
        <taxon>Diptera</taxon>
        <taxon>Brachycera</taxon>
        <taxon>Muscomorpha</taxon>
        <taxon>Ephydroidea</taxon>
        <taxon>Drosophilidae</taxon>
        <taxon>Drosophila</taxon>
        <taxon>Sophophora</taxon>
    </lineage>
</organism>
<reference evidence="2 3" key="1">
    <citation type="journal article" date="2007" name="Nature">
        <title>Evolution of genes and genomes on the Drosophila phylogeny.</title>
        <authorList>
            <consortium name="Drosophila 12 Genomes Consortium"/>
            <person name="Clark A.G."/>
            <person name="Eisen M.B."/>
            <person name="Smith D.R."/>
            <person name="Bergman C.M."/>
            <person name="Oliver B."/>
            <person name="Markow T.A."/>
            <person name="Kaufman T.C."/>
            <person name="Kellis M."/>
            <person name="Gelbart W."/>
            <person name="Iyer V.N."/>
            <person name="Pollard D.A."/>
            <person name="Sackton T.B."/>
            <person name="Larracuente A.M."/>
            <person name="Singh N.D."/>
            <person name="Abad J.P."/>
            <person name="Abt D.N."/>
            <person name="Adryan B."/>
            <person name="Aguade M."/>
            <person name="Akashi H."/>
            <person name="Anderson W.W."/>
            <person name="Aquadro C.F."/>
            <person name="Ardell D.H."/>
            <person name="Arguello R."/>
            <person name="Artieri C.G."/>
            <person name="Barbash D.A."/>
            <person name="Barker D."/>
            <person name="Barsanti P."/>
            <person name="Batterham P."/>
            <person name="Batzoglou S."/>
            <person name="Begun D."/>
            <person name="Bhutkar A."/>
            <person name="Blanco E."/>
            <person name="Bosak S.A."/>
            <person name="Bradley R.K."/>
            <person name="Brand A.D."/>
            <person name="Brent M.R."/>
            <person name="Brooks A.N."/>
            <person name="Brown R.H."/>
            <person name="Butlin R.K."/>
            <person name="Caggese C."/>
            <person name="Calvi B.R."/>
            <person name="Bernardo de Carvalho A."/>
            <person name="Caspi A."/>
            <person name="Castrezana S."/>
            <person name="Celniker S.E."/>
            <person name="Chang J.L."/>
            <person name="Chapple C."/>
            <person name="Chatterji S."/>
            <person name="Chinwalla A."/>
            <person name="Civetta A."/>
            <person name="Clifton S.W."/>
            <person name="Comeron J.M."/>
            <person name="Costello J.C."/>
            <person name="Coyne J.A."/>
            <person name="Daub J."/>
            <person name="David R.G."/>
            <person name="Delcher A.L."/>
            <person name="Delehaunty K."/>
            <person name="Do C.B."/>
            <person name="Ebling H."/>
            <person name="Edwards K."/>
            <person name="Eickbush T."/>
            <person name="Evans J.D."/>
            <person name="Filipski A."/>
            <person name="Findeiss S."/>
            <person name="Freyhult E."/>
            <person name="Fulton L."/>
            <person name="Fulton R."/>
            <person name="Garcia A.C."/>
            <person name="Gardiner A."/>
            <person name="Garfield D.A."/>
            <person name="Garvin B.E."/>
            <person name="Gibson G."/>
            <person name="Gilbert D."/>
            <person name="Gnerre S."/>
            <person name="Godfrey J."/>
            <person name="Good R."/>
            <person name="Gotea V."/>
            <person name="Gravely B."/>
            <person name="Greenberg A.J."/>
            <person name="Griffiths-Jones S."/>
            <person name="Gross S."/>
            <person name="Guigo R."/>
            <person name="Gustafson E.A."/>
            <person name="Haerty W."/>
            <person name="Hahn M.W."/>
            <person name="Halligan D.L."/>
            <person name="Halpern A.L."/>
            <person name="Halter G.M."/>
            <person name="Han M.V."/>
            <person name="Heger A."/>
            <person name="Hillier L."/>
            <person name="Hinrichs A.S."/>
            <person name="Holmes I."/>
            <person name="Hoskins R.A."/>
            <person name="Hubisz M.J."/>
            <person name="Hultmark D."/>
            <person name="Huntley M.A."/>
            <person name="Jaffe D.B."/>
            <person name="Jagadeeshan S."/>
            <person name="Jeck W.R."/>
            <person name="Johnson J."/>
            <person name="Jones C.D."/>
            <person name="Jordan W.C."/>
            <person name="Karpen G.H."/>
            <person name="Kataoka E."/>
            <person name="Keightley P.D."/>
            <person name="Kheradpour P."/>
            <person name="Kirkness E.F."/>
            <person name="Koerich L.B."/>
            <person name="Kristiansen K."/>
            <person name="Kudrna D."/>
            <person name="Kulathinal R.J."/>
            <person name="Kumar S."/>
            <person name="Kwok R."/>
            <person name="Lander E."/>
            <person name="Langley C.H."/>
            <person name="Lapoint R."/>
            <person name="Lazzaro B.P."/>
            <person name="Lee S.J."/>
            <person name="Levesque L."/>
            <person name="Li R."/>
            <person name="Lin C.F."/>
            <person name="Lin M.F."/>
            <person name="Lindblad-Toh K."/>
            <person name="Llopart A."/>
            <person name="Long M."/>
            <person name="Low L."/>
            <person name="Lozovsky E."/>
            <person name="Lu J."/>
            <person name="Luo M."/>
            <person name="Machado C.A."/>
            <person name="Makalowski W."/>
            <person name="Marzo M."/>
            <person name="Matsuda M."/>
            <person name="Matzkin L."/>
            <person name="McAllister B."/>
            <person name="McBride C.S."/>
            <person name="McKernan B."/>
            <person name="McKernan K."/>
            <person name="Mendez-Lago M."/>
            <person name="Minx P."/>
            <person name="Mollenhauer M.U."/>
            <person name="Montooth K."/>
            <person name="Mount S.M."/>
            <person name="Mu X."/>
            <person name="Myers E."/>
            <person name="Negre B."/>
            <person name="Newfeld S."/>
            <person name="Nielsen R."/>
            <person name="Noor M.A."/>
            <person name="O'Grady P."/>
            <person name="Pachter L."/>
            <person name="Papaceit M."/>
            <person name="Parisi M.J."/>
            <person name="Parisi M."/>
            <person name="Parts L."/>
            <person name="Pedersen J.S."/>
            <person name="Pesole G."/>
            <person name="Phillippy A.M."/>
            <person name="Ponting C.P."/>
            <person name="Pop M."/>
            <person name="Porcelli D."/>
            <person name="Powell J.R."/>
            <person name="Prohaska S."/>
            <person name="Pruitt K."/>
            <person name="Puig M."/>
            <person name="Quesneville H."/>
            <person name="Ram K.R."/>
            <person name="Rand D."/>
            <person name="Rasmussen M.D."/>
            <person name="Reed L.K."/>
            <person name="Reenan R."/>
            <person name="Reily A."/>
            <person name="Remington K.A."/>
            <person name="Rieger T.T."/>
            <person name="Ritchie M.G."/>
            <person name="Robin C."/>
            <person name="Rogers Y.H."/>
            <person name="Rohde C."/>
            <person name="Rozas J."/>
            <person name="Rubenfield M.J."/>
            <person name="Ruiz A."/>
            <person name="Russo S."/>
            <person name="Salzberg S.L."/>
            <person name="Sanchez-Gracia A."/>
            <person name="Saranga D.J."/>
            <person name="Sato H."/>
            <person name="Schaeffer S.W."/>
            <person name="Schatz M.C."/>
            <person name="Schlenke T."/>
            <person name="Schwartz R."/>
            <person name="Segarra C."/>
            <person name="Singh R.S."/>
            <person name="Sirot L."/>
            <person name="Sirota M."/>
            <person name="Sisneros N.B."/>
            <person name="Smith C.D."/>
            <person name="Smith T.F."/>
            <person name="Spieth J."/>
            <person name="Stage D.E."/>
            <person name="Stark A."/>
            <person name="Stephan W."/>
            <person name="Strausberg R.L."/>
            <person name="Strempel S."/>
            <person name="Sturgill D."/>
            <person name="Sutton G."/>
            <person name="Sutton G.G."/>
            <person name="Tao W."/>
            <person name="Teichmann S."/>
            <person name="Tobari Y.N."/>
            <person name="Tomimura Y."/>
            <person name="Tsolas J.M."/>
            <person name="Valente V.L."/>
            <person name="Venter E."/>
            <person name="Venter J.C."/>
            <person name="Vicario S."/>
            <person name="Vieira F.G."/>
            <person name="Vilella A.J."/>
            <person name="Villasante A."/>
            <person name="Walenz B."/>
            <person name="Wang J."/>
            <person name="Wasserman M."/>
            <person name="Watts T."/>
            <person name="Wilson D."/>
            <person name="Wilson R.K."/>
            <person name="Wing R.A."/>
            <person name="Wolfner M.F."/>
            <person name="Wong A."/>
            <person name="Wong G.K."/>
            <person name="Wu C.I."/>
            <person name="Wu G."/>
            <person name="Yamamoto D."/>
            <person name="Yang H.P."/>
            <person name="Yang S.P."/>
            <person name="Yorke J.A."/>
            <person name="Yoshida K."/>
            <person name="Zdobnov E."/>
            <person name="Zhang P."/>
            <person name="Zhang Y."/>
            <person name="Zimin A.V."/>
            <person name="Baldwin J."/>
            <person name="Abdouelleil A."/>
            <person name="Abdulkadir J."/>
            <person name="Abebe A."/>
            <person name="Abera B."/>
            <person name="Abreu J."/>
            <person name="Acer S.C."/>
            <person name="Aftuck L."/>
            <person name="Alexander A."/>
            <person name="An P."/>
            <person name="Anderson E."/>
            <person name="Anderson S."/>
            <person name="Arachi H."/>
            <person name="Azer M."/>
            <person name="Bachantsang P."/>
            <person name="Barry A."/>
            <person name="Bayul T."/>
            <person name="Berlin A."/>
            <person name="Bessette D."/>
            <person name="Bloom T."/>
            <person name="Blye J."/>
            <person name="Boguslavskiy L."/>
            <person name="Bonnet C."/>
            <person name="Boukhgalter B."/>
            <person name="Bourzgui I."/>
            <person name="Brown A."/>
            <person name="Cahill P."/>
            <person name="Channer S."/>
            <person name="Cheshatsang Y."/>
            <person name="Chuda L."/>
            <person name="Citroen M."/>
            <person name="Collymore A."/>
            <person name="Cooke P."/>
            <person name="Costello M."/>
            <person name="D'Aco K."/>
            <person name="Daza R."/>
            <person name="De Haan G."/>
            <person name="DeGray S."/>
            <person name="DeMaso C."/>
            <person name="Dhargay N."/>
            <person name="Dooley K."/>
            <person name="Dooley E."/>
            <person name="Doricent M."/>
            <person name="Dorje P."/>
            <person name="Dorjee K."/>
            <person name="Dupes A."/>
            <person name="Elong R."/>
            <person name="Falk J."/>
            <person name="Farina A."/>
            <person name="Faro S."/>
            <person name="Ferguson D."/>
            <person name="Fisher S."/>
            <person name="Foley C.D."/>
            <person name="Franke A."/>
            <person name="Friedrich D."/>
            <person name="Gadbois L."/>
            <person name="Gearin G."/>
            <person name="Gearin C.R."/>
            <person name="Giannoukos G."/>
            <person name="Goode T."/>
            <person name="Graham J."/>
            <person name="Grandbois E."/>
            <person name="Grewal S."/>
            <person name="Gyaltsen K."/>
            <person name="Hafez N."/>
            <person name="Hagos B."/>
            <person name="Hall J."/>
            <person name="Henson C."/>
            <person name="Hollinger A."/>
            <person name="Honan T."/>
            <person name="Huard M.D."/>
            <person name="Hughes L."/>
            <person name="Hurhula B."/>
            <person name="Husby M.E."/>
            <person name="Kamat A."/>
            <person name="Kanga B."/>
            <person name="Kashin S."/>
            <person name="Khazanovich D."/>
            <person name="Kisner P."/>
            <person name="Lance K."/>
            <person name="Lara M."/>
            <person name="Lee W."/>
            <person name="Lennon N."/>
            <person name="Letendre F."/>
            <person name="LeVine R."/>
            <person name="Lipovsky A."/>
            <person name="Liu X."/>
            <person name="Liu J."/>
            <person name="Liu S."/>
            <person name="Lokyitsang T."/>
            <person name="Lokyitsang Y."/>
            <person name="Lubonja R."/>
            <person name="Lui A."/>
            <person name="MacDonald P."/>
            <person name="Magnisalis V."/>
            <person name="Maru K."/>
            <person name="Matthews C."/>
            <person name="McCusker W."/>
            <person name="McDonough S."/>
            <person name="Mehta T."/>
            <person name="Meldrim J."/>
            <person name="Meneus L."/>
            <person name="Mihai O."/>
            <person name="Mihalev A."/>
            <person name="Mihova T."/>
            <person name="Mittelman R."/>
            <person name="Mlenga V."/>
            <person name="Montmayeur A."/>
            <person name="Mulrain L."/>
            <person name="Navidi A."/>
            <person name="Naylor J."/>
            <person name="Negash T."/>
            <person name="Nguyen T."/>
            <person name="Nguyen N."/>
            <person name="Nicol R."/>
            <person name="Norbu C."/>
            <person name="Norbu N."/>
            <person name="Novod N."/>
            <person name="O'Neill B."/>
            <person name="Osman S."/>
            <person name="Markiewicz E."/>
            <person name="Oyono O.L."/>
            <person name="Patti C."/>
            <person name="Phunkhang P."/>
            <person name="Pierre F."/>
            <person name="Priest M."/>
            <person name="Raghuraman S."/>
            <person name="Rege F."/>
            <person name="Reyes R."/>
            <person name="Rise C."/>
            <person name="Rogov P."/>
            <person name="Ross K."/>
            <person name="Ryan E."/>
            <person name="Settipalli S."/>
            <person name="Shea T."/>
            <person name="Sherpa N."/>
            <person name="Shi L."/>
            <person name="Shih D."/>
            <person name="Sparrow T."/>
            <person name="Spaulding J."/>
            <person name="Stalker J."/>
            <person name="Stange-Thomann N."/>
            <person name="Stavropoulos S."/>
            <person name="Stone C."/>
            <person name="Strader C."/>
            <person name="Tesfaye S."/>
            <person name="Thomson T."/>
            <person name="Thoulutsang Y."/>
            <person name="Thoulutsang D."/>
            <person name="Topham K."/>
            <person name="Topping I."/>
            <person name="Tsamla T."/>
            <person name="Vassiliev H."/>
            <person name="Vo A."/>
            <person name="Wangchuk T."/>
            <person name="Wangdi T."/>
            <person name="Weiand M."/>
            <person name="Wilkinson J."/>
            <person name="Wilson A."/>
            <person name="Yadav S."/>
            <person name="Young G."/>
            <person name="Yu Q."/>
            <person name="Zembek L."/>
            <person name="Zhong D."/>
            <person name="Zimmer A."/>
            <person name="Zwirko Z."/>
            <person name="Jaffe D.B."/>
            <person name="Alvarez P."/>
            <person name="Brockman W."/>
            <person name="Butler J."/>
            <person name="Chin C."/>
            <person name="Gnerre S."/>
            <person name="Grabherr M."/>
            <person name="Kleber M."/>
            <person name="Mauceli E."/>
            <person name="MacCallum I."/>
        </authorList>
    </citation>
    <scope>NUCLEOTIDE SEQUENCE [LARGE SCALE GENOMIC DNA]</scope>
    <source>
        <strain evidence="3">white501</strain>
    </source>
</reference>
<accession>B4QA99</accession>
<dbReference type="EMBL" id="CM000361">
    <property type="protein sequence ID" value="EDX04654.1"/>
    <property type="molecule type" value="Genomic_DNA"/>
</dbReference>
<keyword evidence="1" id="KW-0472">Membrane</keyword>
<dbReference type="HOGENOM" id="CLU_094352_0_0_1"/>
<dbReference type="OMA" id="CNIKHLH"/>
<feature type="transmembrane region" description="Helical" evidence="1">
    <location>
        <begin position="6"/>
        <end position="24"/>
    </location>
</feature>
<name>B4QA99_DROSI</name>